<evidence type="ECO:0000256" key="1">
    <source>
        <dbReference type="SAM" id="MobiDB-lite"/>
    </source>
</evidence>
<organism evidence="2">
    <name type="scientific">Spironucleus salmonicida</name>
    <dbReference type="NCBI Taxonomy" id="348837"/>
    <lineage>
        <taxon>Eukaryota</taxon>
        <taxon>Metamonada</taxon>
        <taxon>Diplomonadida</taxon>
        <taxon>Hexamitidae</taxon>
        <taxon>Hexamitinae</taxon>
        <taxon>Spironucleus</taxon>
    </lineage>
</organism>
<feature type="compositionally biased region" description="Polar residues" evidence="1">
    <location>
        <begin position="10"/>
        <end position="21"/>
    </location>
</feature>
<dbReference type="AlphaFoldDB" id="V6LRB4"/>
<feature type="region of interest" description="Disordered" evidence="1">
    <location>
        <begin position="1"/>
        <end position="21"/>
    </location>
</feature>
<reference evidence="2" key="1">
    <citation type="journal article" date="2014" name="PLoS Genet.">
        <title>The Genome of Spironucleus salmonicida Highlights a Fish Pathogen Adapted to Fluctuating Environments.</title>
        <authorList>
            <person name="Xu F."/>
            <person name="Jerlstrom-Hultqvist J."/>
            <person name="Einarsson E."/>
            <person name="Astvaldsson A."/>
            <person name="Svard S.G."/>
            <person name="Andersson J.O."/>
        </authorList>
    </citation>
    <scope>NUCLEOTIDE SEQUENCE</scope>
</reference>
<sequence>MRKSRRNQKRLPSTVATQSTPIRELSQIPQRVDTPSEQVWHDSKTIMSSTMHELERRRLSARSNGIPCTRTNMSSARWIKACSCSSQNAKGMLNWWVWRFRTDEESYVSMYSSGAFRVWLKYVQPDCIIISPGQQFMTAEKAPFCIRTSAPASTITIQRQLAAR</sequence>
<protein>
    <submittedName>
        <fullName evidence="2">Uncharacterized protein</fullName>
    </submittedName>
</protein>
<gene>
    <name evidence="2" type="ORF">SS50377_13193</name>
</gene>
<evidence type="ECO:0000313" key="2">
    <source>
        <dbReference type="EMBL" id="EST46793.1"/>
    </source>
</evidence>
<name>V6LRB4_9EUKA</name>
<proteinExistence type="predicted"/>
<dbReference type="EMBL" id="KI546063">
    <property type="protein sequence ID" value="EST46793.1"/>
    <property type="molecule type" value="Genomic_DNA"/>
</dbReference>
<accession>V6LRB4</accession>